<keyword evidence="1" id="KW-0812">Transmembrane</keyword>
<feature type="transmembrane region" description="Helical" evidence="1">
    <location>
        <begin position="47"/>
        <end position="70"/>
    </location>
</feature>
<protein>
    <submittedName>
        <fullName evidence="2">Uncharacterized protein</fullName>
    </submittedName>
</protein>
<dbReference type="EMBL" id="QLII01000001">
    <property type="protein sequence ID" value="RAI78203.1"/>
    <property type="molecule type" value="Genomic_DNA"/>
</dbReference>
<keyword evidence="3" id="KW-1185">Reference proteome</keyword>
<comment type="caution">
    <text evidence="2">The sequence shown here is derived from an EMBL/GenBank/DDBJ whole genome shotgun (WGS) entry which is preliminary data.</text>
</comment>
<dbReference type="Proteomes" id="UP000249016">
    <property type="component" value="Unassembled WGS sequence"/>
</dbReference>
<evidence type="ECO:0000313" key="3">
    <source>
        <dbReference type="Proteomes" id="UP000249016"/>
    </source>
</evidence>
<keyword evidence="1" id="KW-0472">Membrane</keyword>
<name>A0A327NUF7_9BACT</name>
<gene>
    <name evidence="2" type="ORF">HMF3257_36370</name>
</gene>
<sequence>MIDIVQLRLALLLLFWTLDKGACKKVLFKMNTTMKDQEPAEGDYYGTIYKGPLILPILGIVVAVALWWFWKKRR</sequence>
<evidence type="ECO:0000256" key="1">
    <source>
        <dbReference type="SAM" id="Phobius"/>
    </source>
</evidence>
<evidence type="ECO:0000313" key="2">
    <source>
        <dbReference type="EMBL" id="RAI78203.1"/>
    </source>
</evidence>
<dbReference type="AlphaFoldDB" id="A0A327NUF7"/>
<keyword evidence="1" id="KW-1133">Transmembrane helix</keyword>
<proteinExistence type="predicted"/>
<reference evidence="2 3" key="1">
    <citation type="submission" date="2018-06" db="EMBL/GenBank/DDBJ databases">
        <title>Spirosoma sp. HMF3257 Genome sequencing and assembly.</title>
        <authorList>
            <person name="Kang H."/>
            <person name="Cha I."/>
            <person name="Kim H."/>
            <person name="Kang J."/>
            <person name="Joh K."/>
        </authorList>
    </citation>
    <scope>NUCLEOTIDE SEQUENCE [LARGE SCALE GENOMIC DNA]</scope>
    <source>
        <strain evidence="2 3">HMF3257</strain>
    </source>
</reference>
<accession>A0A327NUF7</accession>
<organism evidence="2 3">
    <name type="scientific">Spirosoma telluris</name>
    <dbReference type="NCBI Taxonomy" id="2183553"/>
    <lineage>
        <taxon>Bacteria</taxon>
        <taxon>Pseudomonadati</taxon>
        <taxon>Bacteroidota</taxon>
        <taxon>Cytophagia</taxon>
        <taxon>Cytophagales</taxon>
        <taxon>Cytophagaceae</taxon>
        <taxon>Spirosoma</taxon>
    </lineage>
</organism>